<sequence length="99" mass="11094">VTYAVHPIYVSELSPTSVRSLFFSIINVPQSIGIIVAPYLRHLDIGPEYTKYVAVGVLCIISGLLCVFLPETKDRPLPPDIKTASDNFTADWRDREELM</sequence>
<evidence type="ECO:0000313" key="2">
    <source>
        <dbReference type="EMBL" id="ETN80046.1"/>
    </source>
</evidence>
<evidence type="ECO:0000313" key="3">
    <source>
        <dbReference type="Proteomes" id="UP000053676"/>
    </source>
</evidence>
<keyword evidence="1" id="KW-0812">Transmembrane</keyword>
<dbReference type="SUPFAM" id="SSF103473">
    <property type="entry name" value="MFS general substrate transporter"/>
    <property type="match status" value="1"/>
</dbReference>
<reference evidence="3" key="1">
    <citation type="journal article" date="2014" name="Nat. Genet.">
        <title>Genome of the human hookworm Necator americanus.</title>
        <authorList>
            <person name="Tang Y.T."/>
            <person name="Gao X."/>
            <person name="Rosa B.A."/>
            <person name="Abubucker S."/>
            <person name="Hallsworth-Pepin K."/>
            <person name="Martin J."/>
            <person name="Tyagi R."/>
            <person name="Heizer E."/>
            <person name="Zhang X."/>
            <person name="Bhonagiri-Palsikar V."/>
            <person name="Minx P."/>
            <person name="Warren W.C."/>
            <person name="Wang Q."/>
            <person name="Zhan B."/>
            <person name="Hotez P.J."/>
            <person name="Sternberg P.W."/>
            <person name="Dougall A."/>
            <person name="Gaze S.T."/>
            <person name="Mulvenna J."/>
            <person name="Sotillo J."/>
            <person name="Ranganathan S."/>
            <person name="Rabelo E.M."/>
            <person name="Wilson R.K."/>
            <person name="Felgner P.L."/>
            <person name="Bethony J."/>
            <person name="Hawdon J.M."/>
            <person name="Gasser R.B."/>
            <person name="Loukas A."/>
            <person name="Mitreva M."/>
        </authorList>
    </citation>
    <scope>NUCLEOTIDE SEQUENCE [LARGE SCALE GENOMIC DNA]</scope>
</reference>
<dbReference type="Gene3D" id="1.20.1250.20">
    <property type="entry name" value="MFS general substrate transporter like domains"/>
    <property type="match status" value="1"/>
</dbReference>
<dbReference type="Proteomes" id="UP000053676">
    <property type="component" value="Unassembled WGS sequence"/>
</dbReference>
<dbReference type="InterPro" id="IPR036259">
    <property type="entry name" value="MFS_trans_sf"/>
</dbReference>
<feature type="transmembrane region" description="Helical" evidence="1">
    <location>
        <begin position="20"/>
        <end position="40"/>
    </location>
</feature>
<organism evidence="2 3">
    <name type="scientific">Necator americanus</name>
    <name type="common">Human hookworm</name>
    <dbReference type="NCBI Taxonomy" id="51031"/>
    <lineage>
        <taxon>Eukaryota</taxon>
        <taxon>Metazoa</taxon>
        <taxon>Ecdysozoa</taxon>
        <taxon>Nematoda</taxon>
        <taxon>Chromadorea</taxon>
        <taxon>Rhabditida</taxon>
        <taxon>Rhabditina</taxon>
        <taxon>Rhabditomorpha</taxon>
        <taxon>Strongyloidea</taxon>
        <taxon>Ancylostomatidae</taxon>
        <taxon>Bunostominae</taxon>
        <taxon>Necator</taxon>
    </lineage>
</organism>
<keyword evidence="1" id="KW-1133">Transmembrane helix</keyword>
<evidence type="ECO:0000256" key="1">
    <source>
        <dbReference type="SAM" id="Phobius"/>
    </source>
</evidence>
<feature type="non-terminal residue" evidence="2">
    <location>
        <position position="1"/>
    </location>
</feature>
<proteinExistence type="predicted"/>
<protein>
    <recommendedName>
        <fullName evidence="4">Major facilitator superfamily (MFS) profile domain-containing protein</fullName>
    </recommendedName>
</protein>
<keyword evidence="3" id="KW-1185">Reference proteome</keyword>
<gene>
    <name evidence="2" type="ORF">NECAME_18050</name>
</gene>
<feature type="transmembrane region" description="Helical" evidence="1">
    <location>
        <begin position="52"/>
        <end position="70"/>
    </location>
</feature>
<dbReference type="KEGG" id="nai:NECAME_18050"/>
<dbReference type="AlphaFoldDB" id="W2TFS3"/>
<name>W2TFS3_NECAM</name>
<keyword evidence="1" id="KW-0472">Membrane</keyword>
<dbReference type="OMA" id="EVLANDC"/>
<accession>W2TFS3</accession>
<dbReference type="EMBL" id="KI659251">
    <property type="protein sequence ID" value="ETN80046.1"/>
    <property type="molecule type" value="Genomic_DNA"/>
</dbReference>
<evidence type="ECO:0008006" key="4">
    <source>
        <dbReference type="Google" id="ProtNLM"/>
    </source>
</evidence>
<feature type="non-terminal residue" evidence="2">
    <location>
        <position position="99"/>
    </location>
</feature>
<dbReference type="OrthoDB" id="3936150at2759"/>